<gene>
    <name evidence="2" type="ORF">HAND00432_LOCUS10700</name>
</gene>
<feature type="compositionally biased region" description="Basic and acidic residues" evidence="1">
    <location>
        <begin position="1"/>
        <end position="14"/>
    </location>
</feature>
<feature type="region of interest" description="Disordered" evidence="1">
    <location>
        <begin position="1"/>
        <end position="160"/>
    </location>
</feature>
<feature type="non-terminal residue" evidence="2">
    <location>
        <position position="181"/>
    </location>
</feature>
<dbReference type="AlphaFoldDB" id="A0A7S1GYX8"/>
<feature type="compositionally biased region" description="Polar residues" evidence="1">
    <location>
        <begin position="93"/>
        <end position="107"/>
    </location>
</feature>
<sequence>MPGDRKSPVPDLRRRFSTSTVEGKLSKRSTESHGQSNRRPFNAGPAGQQPGDQDIVQDWNKWATTPSPPPMAPHSHQLLDPPSADSIGRRTPGDSQDNLTETGTQDGSVVGSGAGSPTPSNTSQARRLGSLHGDMPCEPGSVLWKEMNGGTDDDAAGTQRAGLSGLIRSAFGTGNAPGAAS</sequence>
<evidence type="ECO:0000256" key="1">
    <source>
        <dbReference type="SAM" id="MobiDB-lite"/>
    </source>
</evidence>
<feature type="compositionally biased region" description="Polar residues" evidence="1">
    <location>
        <begin position="115"/>
        <end position="125"/>
    </location>
</feature>
<reference evidence="2" key="1">
    <citation type="submission" date="2021-01" db="EMBL/GenBank/DDBJ databases">
        <authorList>
            <person name="Corre E."/>
            <person name="Pelletier E."/>
            <person name="Niang G."/>
            <person name="Scheremetjew M."/>
            <person name="Finn R."/>
            <person name="Kale V."/>
            <person name="Holt S."/>
            <person name="Cochrane G."/>
            <person name="Meng A."/>
            <person name="Brown T."/>
            <person name="Cohen L."/>
        </authorList>
    </citation>
    <scope>NUCLEOTIDE SEQUENCE</scope>
    <source>
        <strain evidence="2">CCMP644</strain>
    </source>
</reference>
<organism evidence="2">
    <name type="scientific">Hemiselmis andersenii</name>
    <name type="common">Cryptophyte alga</name>
    <dbReference type="NCBI Taxonomy" id="464988"/>
    <lineage>
        <taxon>Eukaryota</taxon>
        <taxon>Cryptophyceae</taxon>
        <taxon>Cryptomonadales</taxon>
        <taxon>Hemiselmidaceae</taxon>
        <taxon>Hemiselmis</taxon>
    </lineage>
</organism>
<dbReference type="EMBL" id="HBFX01017697">
    <property type="protein sequence ID" value="CAD8956162.1"/>
    <property type="molecule type" value="Transcribed_RNA"/>
</dbReference>
<evidence type="ECO:0000313" key="2">
    <source>
        <dbReference type="EMBL" id="CAD8956162.1"/>
    </source>
</evidence>
<protein>
    <submittedName>
        <fullName evidence="2">Uncharacterized protein</fullName>
    </submittedName>
</protein>
<accession>A0A7S1GYX8</accession>
<name>A0A7S1GYX8_HEMAN</name>
<proteinExistence type="predicted"/>